<feature type="non-terminal residue" evidence="1">
    <location>
        <position position="54"/>
    </location>
</feature>
<proteinExistence type="predicted"/>
<protein>
    <submittedName>
        <fullName evidence="1">Uncharacterized protein</fullName>
    </submittedName>
</protein>
<accession>A0ABD0QHS8</accession>
<dbReference type="AlphaFoldDB" id="A0ABD0QHS8"/>
<comment type="caution">
    <text evidence="1">The sequence shown here is derived from an EMBL/GenBank/DDBJ whole genome shotgun (WGS) entry which is preliminary data.</text>
</comment>
<keyword evidence="2" id="KW-1185">Reference proteome</keyword>
<gene>
    <name evidence="1" type="ORF">M9458_020302</name>
</gene>
<dbReference type="EMBL" id="JAMKFB020000009">
    <property type="protein sequence ID" value="KAL0184606.1"/>
    <property type="molecule type" value="Genomic_DNA"/>
</dbReference>
<evidence type="ECO:0000313" key="1">
    <source>
        <dbReference type="EMBL" id="KAL0184606.1"/>
    </source>
</evidence>
<sequence length="54" mass="5775">TSVITTASIPRPARCPALDMLNAFARLVMKESSVTLTSACGATEHHVSLMETQE</sequence>
<reference evidence="1 2" key="1">
    <citation type="submission" date="2024-05" db="EMBL/GenBank/DDBJ databases">
        <title>Genome sequencing and assembly of Indian major carp, Cirrhinus mrigala (Hamilton, 1822).</title>
        <authorList>
            <person name="Mohindra V."/>
            <person name="Chowdhury L.M."/>
            <person name="Lal K."/>
            <person name="Jena J.K."/>
        </authorList>
    </citation>
    <scope>NUCLEOTIDE SEQUENCE [LARGE SCALE GENOMIC DNA]</scope>
    <source>
        <strain evidence="1">CM1030</strain>
        <tissue evidence="1">Blood</tissue>
    </source>
</reference>
<evidence type="ECO:0000313" key="2">
    <source>
        <dbReference type="Proteomes" id="UP001529510"/>
    </source>
</evidence>
<feature type="non-terminal residue" evidence="1">
    <location>
        <position position="1"/>
    </location>
</feature>
<organism evidence="1 2">
    <name type="scientific">Cirrhinus mrigala</name>
    <name type="common">Mrigala</name>
    <dbReference type="NCBI Taxonomy" id="683832"/>
    <lineage>
        <taxon>Eukaryota</taxon>
        <taxon>Metazoa</taxon>
        <taxon>Chordata</taxon>
        <taxon>Craniata</taxon>
        <taxon>Vertebrata</taxon>
        <taxon>Euteleostomi</taxon>
        <taxon>Actinopterygii</taxon>
        <taxon>Neopterygii</taxon>
        <taxon>Teleostei</taxon>
        <taxon>Ostariophysi</taxon>
        <taxon>Cypriniformes</taxon>
        <taxon>Cyprinidae</taxon>
        <taxon>Labeoninae</taxon>
        <taxon>Labeonini</taxon>
        <taxon>Cirrhinus</taxon>
    </lineage>
</organism>
<name>A0ABD0QHS8_CIRMR</name>
<dbReference type="Proteomes" id="UP001529510">
    <property type="component" value="Unassembled WGS sequence"/>
</dbReference>